<comment type="caution">
    <text evidence="3">The sequence shown here is derived from an EMBL/GenBank/DDBJ whole genome shotgun (WGS) entry which is preliminary data.</text>
</comment>
<feature type="signal peptide" evidence="2">
    <location>
        <begin position="1"/>
        <end position="18"/>
    </location>
</feature>
<accession>A0ABR2ANW8</accession>
<feature type="transmembrane region" description="Helical" evidence="1">
    <location>
        <begin position="56"/>
        <end position="75"/>
    </location>
</feature>
<keyword evidence="1" id="KW-1133">Transmembrane helix</keyword>
<keyword evidence="2" id="KW-0732">Signal</keyword>
<dbReference type="Proteomes" id="UP001472677">
    <property type="component" value="Unassembled WGS sequence"/>
</dbReference>
<feature type="chain" id="PRO_5046223602" evidence="2">
    <location>
        <begin position="19"/>
        <end position="77"/>
    </location>
</feature>
<proteinExistence type="predicted"/>
<keyword evidence="1" id="KW-0812">Transmembrane</keyword>
<evidence type="ECO:0000313" key="3">
    <source>
        <dbReference type="EMBL" id="KAK8495501.1"/>
    </source>
</evidence>
<organism evidence="3 4">
    <name type="scientific">Hibiscus sabdariffa</name>
    <name type="common">roselle</name>
    <dbReference type="NCBI Taxonomy" id="183260"/>
    <lineage>
        <taxon>Eukaryota</taxon>
        <taxon>Viridiplantae</taxon>
        <taxon>Streptophyta</taxon>
        <taxon>Embryophyta</taxon>
        <taxon>Tracheophyta</taxon>
        <taxon>Spermatophyta</taxon>
        <taxon>Magnoliopsida</taxon>
        <taxon>eudicotyledons</taxon>
        <taxon>Gunneridae</taxon>
        <taxon>Pentapetalae</taxon>
        <taxon>rosids</taxon>
        <taxon>malvids</taxon>
        <taxon>Malvales</taxon>
        <taxon>Malvaceae</taxon>
        <taxon>Malvoideae</taxon>
        <taxon>Hibiscus</taxon>
    </lineage>
</organism>
<reference evidence="3 4" key="1">
    <citation type="journal article" date="2024" name="G3 (Bethesda)">
        <title>Genome assembly of Hibiscus sabdariffa L. provides insights into metabolisms of medicinal natural products.</title>
        <authorList>
            <person name="Kim T."/>
        </authorList>
    </citation>
    <scope>NUCLEOTIDE SEQUENCE [LARGE SCALE GENOMIC DNA]</scope>
    <source>
        <strain evidence="3">TK-2024</strain>
        <tissue evidence="3">Old leaves</tissue>
    </source>
</reference>
<keyword evidence="1" id="KW-0472">Membrane</keyword>
<gene>
    <name evidence="3" type="ORF">V6N12_046190</name>
</gene>
<name>A0ABR2ANW8_9ROSI</name>
<keyword evidence="4" id="KW-1185">Reference proteome</keyword>
<dbReference type="EMBL" id="JBBPBM010000426">
    <property type="protein sequence ID" value="KAK8495501.1"/>
    <property type="molecule type" value="Genomic_DNA"/>
</dbReference>
<evidence type="ECO:0000256" key="1">
    <source>
        <dbReference type="SAM" id="Phobius"/>
    </source>
</evidence>
<protein>
    <submittedName>
        <fullName evidence="3">Uncharacterized protein</fullName>
    </submittedName>
</protein>
<sequence>MESPTLWLTLLLFPFGQQFSNPKSFLLISPYLIQYFNRTVLYPLRLSRNKNAPSNGFSVSIALITFGFSLLNAYLQA</sequence>
<evidence type="ECO:0000256" key="2">
    <source>
        <dbReference type="SAM" id="SignalP"/>
    </source>
</evidence>
<evidence type="ECO:0000313" key="4">
    <source>
        <dbReference type="Proteomes" id="UP001472677"/>
    </source>
</evidence>